<keyword evidence="2" id="KW-0472">Membrane</keyword>
<proteinExistence type="predicted"/>
<feature type="region of interest" description="Disordered" evidence="1">
    <location>
        <begin position="68"/>
        <end position="91"/>
    </location>
</feature>
<evidence type="ECO:0000259" key="3">
    <source>
        <dbReference type="Pfam" id="PF13240"/>
    </source>
</evidence>
<evidence type="ECO:0000313" key="4">
    <source>
        <dbReference type="EMBL" id="SOC16491.1"/>
    </source>
</evidence>
<evidence type="ECO:0000256" key="1">
    <source>
        <dbReference type="SAM" id="MobiDB-lite"/>
    </source>
</evidence>
<name>A0A285T551_9FIRM</name>
<feature type="domain" description="Zinc-ribbon" evidence="3">
    <location>
        <begin position="5"/>
        <end position="26"/>
    </location>
</feature>
<evidence type="ECO:0000256" key="2">
    <source>
        <dbReference type="SAM" id="Phobius"/>
    </source>
</evidence>
<dbReference type="Proteomes" id="UP000219563">
    <property type="component" value="Unassembled WGS sequence"/>
</dbReference>
<protein>
    <recommendedName>
        <fullName evidence="3">Zinc-ribbon domain-containing protein</fullName>
    </recommendedName>
</protein>
<dbReference type="Pfam" id="PF13240">
    <property type="entry name" value="Zn_Ribbon_1"/>
    <property type="match status" value="1"/>
</dbReference>
<gene>
    <name evidence="4" type="ORF">SAMN02910411_0418</name>
</gene>
<keyword evidence="2" id="KW-0812">Transmembrane</keyword>
<organism evidence="4 5">
    <name type="scientific">Pseudobutyrivibrio ruminis DSM 9787</name>
    <dbReference type="NCBI Taxonomy" id="1123011"/>
    <lineage>
        <taxon>Bacteria</taxon>
        <taxon>Bacillati</taxon>
        <taxon>Bacillota</taxon>
        <taxon>Clostridia</taxon>
        <taxon>Lachnospirales</taxon>
        <taxon>Lachnospiraceae</taxon>
        <taxon>Pseudobutyrivibrio</taxon>
    </lineage>
</organism>
<dbReference type="EMBL" id="OBMR01000014">
    <property type="protein sequence ID" value="SOC16491.1"/>
    <property type="molecule type" value="Genomic_DNA"/>
</dbReference>
<sequence length="276" mass="30770">MGYICKNCNSSVPEGSNYCTFCGAPVEDSYTNADTKSNTSKGVVIGFIAIAVIAVIGVVLSYKDFSTSSSDDLETEISKEENPTQEAEPTEDIFEEDDDILWGTKSDPLVYSCGGITFEIPENFGYADGYFYSEYSTLGIYSEVVEEGFWETYYTGTGKDYDELADATIPEFLEDPYRELALDSKVAGEKSRYYIYSGIVDGQEEKILFEFVLNSNNENLIVLMLRTDANHSEINDYIDMVNNAEYTGAADSSQNPRSPFYIDPESIEDEPVDGYE</sequence>
<evidence type="ECO:0000313" key="5">
    <source>
        <dbReference type="Proteomes" id="UP000219563"/>
    </source>
</evidence>
<feature type="compositionally biased region" description="Acidic residues" evidence="1">
    <location>
        <begin position="265"/>
        <end position="276"/>
    </location>
</feature>
<dbReference type="AlphaFoldDB" id="A0A285T551"/>
<dbReference type="RefSeq" id="WP_097077198.1">
    <property type="nucleotide sequence ID" value="NZ_OBMR01000014.1"/>
</dbReference>
<accession>A0A285T551</accession>
<keyword evidence="2" id="KW-1133">Transmembrane helix</keyword>
<feature type="region of interest" description="Disordered" evidence="1">
    <location>
        <begin position="248"/>
        <end position="276"/>
    </location>
</feature>
<feature type="transmembrane region" description="Helical" evidence="2">
    <location>
        <begin position="43"/>
        <end position="62"/>
    </location>
</feature>
<dbReference type="InterPro" id="IPR026870">
    <property type="entry name" value="Zinc_ribbon_dom"/>
</dbReference>
<reference evidence="4 5" key="1">
    <citation type="submission" date="2017-08" db="EMBL/GenBank/DDBJ databases">
        <authorList>
            <person name="de Groot N.N."/>
        </authorList>
    </citation>
    <scope>NUCLEOTIDE SEQUENCE [LARGE SCALE GENOMIC DNA]</scope>
    <source>
        <strain evidence="4 5">DSM 9787</strain>
    </source>
</reference>